<dbReference type="KEGG" id="acan:ACA1_183460"/>
<feature type="compositionally biased region" description="Basic and acidic residues" evidence="3">
    <location>
        <begin position="395"/>
        <end position="440"/>
    </location>
</feature>
<evidence type="ECO:0000259" key="4">
    <source>
        <dbReference type="PROSITE" id="PS50097"/>
    </source>
</evidence>
<feature type="region of interest" description="Disordered" evidence="3">
    <location>
        <begin position="507"/>
        <end position="526"/>
    </location>
</feature>
<dbReference type="OrthoDB" id="6151810at2759"/>
<dbReference type="PROSITE" id="PS50097">
    <property type="entry name" value="BTB"/>
    <property type="match status" value="2"/>
</dbReference>
<dbReference type="CDD" id="cd18186">
    <property type="entry name" value="BTB_POZ_ZBTB_KLHL-like"/>
    <property type="match status" value="2"/>
</dbReference>
<dbReference type="SMART" id="SM00225">
    <property type="entry name" value="BTB"/>
    <property type="match status" value="2"/>
</dbReference>
<feature type="domain" description="BTB" evidence="4">
    <location>
        <begin position="208"/>
        <end position="272"/>
    </location>
</feature>
<dbReference type="Pfam" id="PF00651">
    <property type="entry name" value="BTB"/>
    <property type="match status" value="2"/>
</dbReference>
<sequence>MASPSSAAPPPASSSSMSSWLSSSSSSSLMFTRVETVVVSARVTGQRVELSHRDFSGGQAGGGVLSPEVVRDVLAKNAHTPVVVLVLRSCKLAALPRELGQLTFLHELDVSDNLLTDLPIELVALTNLAKLTLSGNKFKELPVFIGHLPGLLHLQVLGMPTLTTPHNLLRHGTEAICAYLRSSFVTLEEKQGELELHVRETFNVAKHADICFVVDGEPIHAHRLIIGLRIASPIFESFLASPNKEHKIEGVGAETFVRLLRFAYGNGLYDPLKSPLENRAFLAMLDTLQITTFGRNHRLVGTGMIIKRTDAMLRDDFIRLFHTANRISYTPTTTAAASTCDVDEPPSPAPPTPTDQASEPKPPQPAEAQPASDLKPVQPPPETQQGTTKRRGKQKRETRAEREMRVFAEAQARRAATERQRELEAQAERDKAERQARVRSEQAQADELAKKAQVERERQAAAATAETAAAAARAASGLLPPGTLLNEAFLRRHGWFADLRVRCASDVRGGGGGESEEDEEEEAQVENETGHGVFVCHKFLLCVRSPYFQAKFEGGMSDALDKEIVIDEFERDPISQMLRFLYTDELTVNSDNAQDLLELSGHYQLERLRSVVEKFFGDNIDHDNVLSLLHLADHYQAYHLKVFCTSYIFKHQDAITSCAEWGEWRKEHPELYSQLLRLLQ</sequence>
<keyword evidence="1" id="KW-0433">Leucine-rich repeat</keyword>
<keyword evidence="2" id="KW-0677">Repeat</keyword>
<accession>L8HAF2</accession>
<dbReference type="STRING" id="1257118.L8HAF2"/>
<evidence type="ECO:0000256" key="2">
    <source>
        <dbReference type="ARBA" id="ARBA00022737"/>
    </source>
</evidence>
<evidence type="ECO:0000256" key="3">
    <source>
        <dbReference type="SAM" id="MobiDB-lite"/>
    </source>
</evidence>
<dbReference type="GeneID" id="14922304"/>
<feature type="compositionally biased region" description="Acidic residues" evidence="3">
    <location>
        <begin position="514"/>
        <end position="525"/>
    </location>
</feature>
<dbReference type="AlphaFoldDB" id="L8HAF2"/>
<evidence type="ECO:0000256" key="1">
    <source>
        <dbReference type="ARBA" id="ARBA00022614"/>
    </source>
</evidence>
<dbReference type="Gene3D" id="3.30.710.10">
    <property type="entry name" value="Potassium Channel Kv1.1, Chain A"/>
    <property type="match status" value="2"/>
</dbReference>
<name>L8HAF2_ACACF</name>
<dbReference type="Gene3D" id="1.25.40.420">
    <property type="match status" value="1"/>
</dbReference>
<protein>
    <submittedName>
        <fullName evidence="5">BTB/POZ domain containing protein</fullName>
    </submittedName>
</protein>
<dbReference type="SUPFAM" id="SSF52058">
    <property type="entry name" value="L domain-like"/>
    <property type="match status" value="1"/>
</dbReference>
<feature type="region of interest" description="Disordered" evidence="3">
    <location>
        <begin position="333"/>
        <end position="460"/>
    </location>
</feature>
<dbReference type="CDD" id="cd14733">
    <property type="entry name" value="BACK"/>
    <property type="match status" value="1"/>
</dbReference>
<dbReference type="PANTHER" id="PTHR24413">
    <property type="entry name" value="SPECKLE-TYPE POZ PROTEIN"/>
    <property type="match status" value="1"/>
</dbReference>
<keyword evidence="6" id="KW-1185">Reference proteome</keyword>
<feature type="compositionally biased region" description="Basic and acidic residues" evidence="3">
    <location>
        <begin position="447"/>
        <end position="459"/>
    </location>
</feature>
<dbReference type="InterPro" id="IPR011333">
    <property type="entry name" value="SKP1/BTB/POZ_sf"/>
</dbReference>
<feature type="domain" description="BTB" evidence="4">
    <location>
        <begin position="521"/>
        <end position="590"/>
    </location>
</feature>
<dbReference type="SUPFAM" id="SSF54695">
    <property type="entry name" value="POZ domain"/>
    <property type="match status" value="2"/>
</dbReference>
<dbReference type="SMART" id="SM00369">
    <property type="entry name" value="LRR_TYP"/>
    <property type="match status" value="2"/>
</dbReference>
<dbReference type="VEuPathDB" id="AmoebaDB:ACA1_183460"/>
<dbReference type="InterPro" id="IPR003591">
    <property type="entry name" value="Leu-rich_rpt_typical-subtyp"/>
</dbReference>
<dbReference type="InterPro" id="IPR000210">
    <property type="entry name" value="BTB/POZ_dom"/>
</dbReference>
<proteinExistence type="predicted"/>
<gene>
    <name evidence="5" type="ORF">ACA1_183460</name>
</gene>
<evidence type="ECO:0000313" key="5">
    <source>
        <dbReference type="EMBL" id="ELR21411.1"/>
    </source>
</evidence>
<evidence type="ECO:0000313" key="6">
    <source>
        <dbReference type="Proteomes" id="UP000011083"/>
    </source>
</evidence>
<dbReference type="Gene3D" id="3.80.10.10">
    <property type="entry name" value="Ribonuclease Inhibitor"/>
    <property type="match status" value="1"/>
</dbReference>
<dbReference type="EMBL" id="KB007904">
    <property type="protein sequence ID" value="ELR21411.1"/>
    <property type="molecule type" value="Genomic_DNA"/>
</dbReference>
<dbReference type="Proteomes" id="UP000011083">
    <property type="component" value="Unassembled WGS sequence"/>
</dbReference>
<organism evidence="5 6">
    <name type="scientific">Acanthamoeba castellanii (strain ATCC 30010 / Neff)</name>
    <dbReference type="NCBI Taxonomy" id="1257118"/>
    <lineage>
        <taxon>Eukaryota</taxon>
        <taxon>Amoebozoa</taxon>
        <taxon>Discosea</taxon>
        <taxon>Longamoebia</taxon>
        <taxon>Centramoebida</taxon>
        <taxon>Acanthamoebidae</taxon>
        <taxon>Acanthamoeba</taxon>
    </lineage>
</organism>
<dbReference type="InterPro" id="IPR032675">
    <property type="entry name" value="LRR_dom_sf"/>
</dbReference>
<dbReference type="RefSeq" id="XP_004345955.1">
    <property type="nucleotide sequence ID" value="XM_004345905.1"/>
</dbReference>
<reference evidence="5 6" key="1">
    <citation type="journal article" date="2013" name="Genome Biol.">
        <title>Genome of Acanthamoeba castellanii highlights extensive lateral gene transfer and early evolution of tyrosine kinase signaling.</title>
        <authorList>
            <person name="Clarke M."/>
            <person name="Lohan A.J."/>
            <person name="Liu B."/>
            <person name="Lagkouvardos I."/>
            <person name="Roy S."/>
            <person name="Zafar N."/>
            <person name="Bertelli C."/>
            <person name="Schilde C."/>
            <person name="Kianianmomeni A."/>
            <person name="Burglin T.R."/>
            <person name="Frech C."/>
            <person name="Turcotte B."/>
            <person name="Kopec K.O."/>
            <person name="Synnott J.M."/>
            <person name="Choo C."/>
            <person name="Paponov I."/>
            <person name="Finkler A."/>
            <person name="Soon Heng Tan C."/>
            <person name="Hutchins A.P."/>
            <person name="Weinmeier T."/>
            <person name="Rattei T."/>
            <person name="Chu J.S."/>
            <person name="Gimenez G."/>
            <person name="Irimia M."/>
            <person name="Rigden D.J."/>
            <person name="Fitzpatrick D.A."/>
            <person name="Lorenzo-Morales J."/>
            <person name="Bateman A."/>
            <person name="Chiu C.H."/>
            <person name="Tang P."/>
            <person name="Hegemann P."/>
            <person name="Fromm H."/>
            <person name="Raoult D."/>
            <person name="Greub G."/>
            <person name="Miranda-Saavedra D."/>
            <person name="Chen N."/>
            <person name="Nash P."/>
            <person name="Ginger M.L."/>
            <person name="Horn M."/>
            <person name="Schaap P."/>
            <person name="Caler L."/>
            <person name="Loftus B."/>
        </authorList>
    </citation>
    <scope>NUCLEOTIDE SEQUENCE [LARGE SCALE GENOMIC DNA]</scope>
    <source>
        <strain evidence="5 6">Neff</strain>
    </source>
</reference>